<evidence type="ECO:0000313" key="9">
    <source>
        <dbReference type="Proteomes" id="UP000290289"/>
    </source>
</evidence>
<feature type="transmembrane region" description="Helical" evidence="6">
    <location>
        <begin position="60"/>
        <end position="78"/>
    </location>
</feature>
<comment type="caution">
    <text evidence="8">The sequence shown here is derived from an EMBL/GenBank/DDBJ whole genome shotgun (WGS) entry which is preliminary data.</text>
</comment>
<sequence>MATCWPTPEAAISKLDEALLINHRKYDALWGWEMLKLLADYALRTRMRQRVDLLPPRSTVVYWSLCYLFFWGFYVQAWKPIMLKDFIFVAEPYEWYIDLLHFGVVKHCGFGLRFEQMVLFATSIDNIRDVIPFPRYQRRANL</sequence>
<feature type="domain" description="Aminoacyl-tRNA synthetase class II (D/K/N)" evidence="7">
    <location>
        <begin position="90"/>
        <end position="136"/>
    </location>
</feature>
<evidence type="ECO:0000256" key="1">
    <source>
        <dbReference type="ARBA" id="ARBA00022598"/>
    </source>
</evidence>
<protein>
    <recommendedName>
        <fullName evidence="7">Aminoacyl-tRNA synthetase class II (D/K/N) domain-containing protein</fullName>
    </recommendedName>
</protein>
<evidence type="ECO:0000256" key="5">
    <source>
        <dbReference type="ARBA" id="ARBA00023146"/>
    </source>
</evidence>
<dbReference type="Proteomes" id="UP000290289">
    <property type="component" value="Chromosome 10"/>
</dbReference>
<evidence type="ECO:0000259" key="7">
    <source>
        <dbReference type="Pfam" id="PF00152"/>
    </source>
</evidence>
<dbReference type="STRING" id="3750.A0A498J0F6"/>
<dbReference type="InterPro" id="IPR045864">
    <property type="entry name" value="aa-tRNA-synth_II/BPL/LPL"/>
</dbReference>
<dbReference type="GO" id="GO:0004816">
    <property type="term" value="F:asparagine-tRNA ligase activity"/>
    <property type="evidence" value="ECO:0007669"/>
    <property type="project" value="TreeGrafter"/>
</dbReference>
<evidence type="ECO:0000256" key="6">
    <source>
        <dbReference type="SAM" id="Phobius"/>
    </source>
</evidence>
<keyword evidence="2" id="KW-0547">Nucleotide-binding</keyword>
<dbReference type="InterPro" id="IPR004364">
    <property type="entry name" value="Aa-tRNA-synt_II"/>
</dbReference>
<dbReference type="GO" id="GO:0005739">
    <property type="term" value="C:mitochondrion"/>
    <property type="evidence" value="ECO:0007669"/>
    <property type="project" value="TreeGrafter"/>
</dbReference>
<evidence type="ECO:0000256" key="2">
    <source>
        <dbReference type="ARBA" id="ARBA00022741"/>
    </source>
</evidence>
<dbReference type="PANTHER" id="PTHR22594:SF54">
    <property type="entry name" value="ASPARAGINE--TRNA LIGASE, CYTOPLASMIC 1-RELATED"/>
    <property type="match status" value="1"/>
</dbReference>
<dbReference type="PANTHER" id="PTHR22594">
    <property type="entry name" value="ASPARTYL/LYSYL-TRNA SYNTHETASE"/>
    <property type="match status" value="1"/>
</dbReference>
<organism evidence="8 9">
    <name type="scientific">Malus domestica</name>
    <name type="common">Apple</name>
    <name type="synonym">Pyrus malus</name>
    <dbReference type="NCBI Taxonomy" id="3750"/>
    <lineage>
        <taxon>Eukaryota</taxon>
        <taxon>Viridiplantae</taxon>
        <taxon>Streptophyta</taxon>
        <taxon>Embryophyta</taxon>
        <taxon>Tracheophyta</taxon>
        <taxon>Spermatophyta</taxon>
        <taxon>Magnoliopsida</taxon>
        <taxon>eudicotyledons</taxon>
        <taxon>Gunneridae</taxon>
        <taxon>Pentapetalae</taxon>
        <taxon>rosids</taxon>
        <taxon>fabids</taxon>
        <taxon>Rosales</taxon>
        <taxon>Rosaceae</taxon>
        <taxon>Amygdaloideae</taxon>
        <taxon>Maleae</taxon>
        <taxon>Malus</taxon>
    </lineage>
</organism>
<dbReference type="EMBL" id="RDQH01000336">
    <property type="protein sequence ID" value="RXH88017.1"/>
    <property type="molecule type" value="Genomic_DNA"/>
</dbReference>
<keyword evidence="3" id="KW-0067">ATP-binding</keyword>
<dbReference type="Pfam" id="PF00152">
    <property type="entry name" value="tRNA-synt_2"/>
    <property type="match status" value="1"/>
</dbReference>
<dbReference type="SUPFAM" id="SSF55681">
    <property type="entry name" value="Class II aaRS and biotin synthetases"/>
    <property type="match status" value="1"/>
</dbReference>
<evidence type="ECO:0000256" key="3">
    <source>
        <dbReference type="ARBA" id="ARBA00022840"/>
    </source>
</evidence>
<gene>
    <name evidence="8" type="ORF">DVH24_037662</name>
</gene>
<keyword evidence="1" id="KW-0436">Ligase</keyword>
<dbReference type="GO" id="GO:0006421">
    <property type="term" value="P:asparaginyl-tRNA aminoacylation"/>
    <property type="evidence" value="ECO:0007669"/>
    <property type="project" value="TreeGrafter"/>
</dbReference>
<name>A0A498J0F6_MALDO</name>
<keyword evidence="6" id="KW-0472">Membrane</keyword>
<evidence type="ECO:0000313" key="8">
    <source>
        <dbReference type="EMBL" id="RXH88017.1"/>
    </source>
</evidence>
<dbReference type="AlphaFoldDB" id="A0A498J0F6"/>
<evidence type="ECO:0000256" key="4">
    <source>
        <dbReference type="ARBA" id="ARBA00022917"/>
    </source>
</evidence>
<keyword evidence="4" id="KW-0648">Protein biosynthesis</keyword>
<dbReference type="Gene3D" id="3.30.930.10">
    <property type="entry name" value="Bira Bifunctional Protein, Domain 2"/>
    <property type="match status" value="1"/>
</dbReference>
<keyword evidence="9" id="KW-1185">Reference proteome</keyword>
<keyword evidence="6" id="KW-0812">Transmembrane</keyword>
<keyword evidence="6" id="KW-1133">Transmembrane helix</keyword>
<reference evidence="8 9" key="1">
    <citation type="submission" date="2018-10" db="EMBL/GenBank/DDBJ databases">
        <title>A high-quality apple genome assembly.</title>
        <authorList>
            <person name="Hu J."/>
        </authorList>
    </citation>
    <scope>NUCLEOTIDE SEQUENCE [LARGE SCALE GENOMIC DNA]</scope>
    <source>
        <strain evidence="9">cv. HFTH1</strain>
        <tissue evidence="8">Young leaf</tissue>
    </source>
</reference>
<accession>A0A498J0F6</accession>
<dbReference type="GO" id="GO:0005524">
    <property type="term" value="F:ATP binding"/>
    <property type="evidence" value="ECO:0007669"/>
    <property type="project" value="UniProtKB-KW"/>
</dbReference>
<keyword evidence="5" id="KW-0030">Aminoacyl-tRNA synthetase</keyword>
<proteinExistence type="predicted"/>